<dbReference type="AlphaFoldDB" id="A0A645EWZ0"/>
<comment type="caution">
    <text evidence="2">The sequence shown here is derived from an EMBL/GenBank/DDBJ whole genome shotgun (WGS) entry which is preliminary data.</text>
</comment>
<gene>
    <name evidence="2" type="ORF">SDC9_153797</name>
</gene>
<dbReference type="SUPFAM" id="SSF53335">
    <property type="entry name" value="S-adenosyl-L-methionine-dependent methyltransferases"/>
    <property type="match status" value="1"/>
</dbReference>
<evidence type="ECO:0000313" key="2">
    <source>
        <dbReference type="EMBL" id="MPN06541.1"/>
    </source>
</evidence>
<evidence type="ECO:0008006" key="3">
    <source>
        <dbReference type="Google" id="ProtNLM"/>
    </source>
</evidence>
<keyword evidence="1" id="KW-1133">Transmembrane helix</keyword>
<organism evidence="2">
    <name type="scientific">bioreactor metagenome</name>
    <dbReference type="NCBI Taxonomy" id="1076179"/>
    <lineage>
        <taxon>unclassified sequences</taxon>
        <taxon>metagenomes</taxon>
        <taxon>ecological metagenomes</taxon>
    </lineage>
</organism>
<keyword evidence="1" id="KW-0812">Transmembrane</keyword>
<evidence type="ECO:0000256" key="1">
    <source>
        <dbReference type="SAM" id="Phobius"/>
    </source>
</evidence>
<keyword evidence="1" id="KW-0472">Membrane</keyword>
<protein>
    <recommendedName>
        <fullName evidence="3">Methyltransferase type 11 domain-containing protein</fullName>
    </recommendedName>
</protein>
<dbReference type="InterPro" id="IPR029063">
    <property type="entry name" value="SAM-dependent_MTases_sf"/>
</dbReference>
<name>A0A645EWZ0_9ZZZZ</name>
<dbReference type="Gene3D" id="3.40.50.150">
    <property type="entry name" value="Vaccinia Virus protein VP39"/>
    <property type="match status" value="1"/>
</dbReference>
<sequence length="237" mass="26486">MQYHTHRANPPFWRHDAYSLRKLSGAIAKCIRQAKQLGNLQAGSVIVDMGCGDAPYKRMLTESGAKYIGCDISPGLHTDVLLADGGVVPLDAGSVGCVTSFQVLEHIWDIDAYLGECRRLLSDDGLLILSTHGSWLYHPHPTDFRRWTLDGLQRELSSRGFSVISTWSIVGPLAWTTQFRTLGYHNLLGYLGWPGKLFSALFCLFMYLRMSLEDHITPESIRRNNASTYLVLARVAS</sequence>
<dbReference type="EMBL" id="VSSQ01052457">
    <property type="protein sequence ID" value="MPN06541.1"/>
    <property type="molecule type" value="Genomic_DNA"/>
</dbReference>
<proteinExistence type="predicted"/>
<dbReference type="Pfam" id="PF13489">
    <property type="entry name" value="Methyltransf_23"/>
    <property type="match status" value="1"/>
</dbReference>
<feature type="transmembrane region" description="Helical" evidence="1">
    <location>
        <begin position="187"/>
        <end position="208"/>
    </location>
</feature>
<accession>A0A645EWZ0</accession>
<reference evidence="2" key="1">
    <citation type="submission" date="2019-08" db="EMBL/GenBank/DDBJ databases">
        <authorList>
            <person name="Kucharzyk K."/>
            <person name="Murdoch R.W."/>
            <person name="Higgins S."/>
            <person name="Loffler F."/>
        </authorList>
    </citation>
    <scope>NUCLEOTIDE SEQUENCE</scope>
</reference>